<dbReference type="eggNOG" id="KOG2983">
    <property type="taxonomic scope" value="Eukaryota"/>
</dbReference>
<dbReference type="OMA" id="TFPDPNF"/>
<dbReference type="RefSeq" id="XP_016763925.1">
    <property type="nucleotide sequence ID" value="XM_016904399.1"/>
</dbReference>
<evidence type="ECO:0000256" key="2">
    <source>
        <dbReference type="SAM" id="MobiDB-lite"/>
    </source>
</evidence>
<dbReference type="AlphaFoldDB" id="M3DD98"/>
<dbReference type="GeneID" id="27901536"/>
<proteinExistence type="inferred from homology"/>
<organism evidence="3 4">
    <name type="scientific">Sphaerulina musiva (strain SO2202)</name>
    <name type="common">Poplar stem canker fungus</name>
    <name type="synonym">Septoria musiva</name>
    <dbReference type="NCBI Taxonomy" id="692275"/>
    <lineage>
        <taxon>Eukaryota</taxon>
        <taxon>Fungi</taxon>
        <taxon>Dikarya</taxon>
        <taxon>Ascomycota</taxon>
        <taxon>Pezizomycotina</taxon>
        <taxon>Dothideomycetes</taxon>
        <taxon>Dothideomycetidae</taxon>
        <taxon>Mycosphaerellales</taxon>
        <taxon>Mycosphaerellaceae</taxon>
        <taxon>Sphaerulina</taxon>
    </lineage>
</organism>
<keyword evidence="4" id="KW-1185">Reference proteome</keyword>
<gene>
    <name evidence="3" type="ORF">SEPMUDRAFT_147591</name>
</gene>
<dbReference type="GO" id="GO:0005737">
    <property type="term" value="C:cytoplasm"/>
    <property type="evidence" value="ECO:0007669"/>
    <property type="project" value="TreeGrafter"/>
</dbReference>
<reference evidence="3 4" key="1">
    <citation type="journal article" date="2012" name="PLoS Pathog.">
        <title>Diverse lifestyles and strategies of plant pathogenesis encoded in the genomes of eighteen Dothideomycetes fungi.</title>
        <authorList>
            <person name="Ohm R.A."/>
            <person name="Feau N."/>
            <person name="Henrissat B."/>
            <person name="Schoch C.L."/>
            <person name="Horwitz B.A."/>
            <person name="Barry K.W."/>
            <person name="Condon B.J."/>
            <person name="Copeland A.C."/>
            <person name="Dhillon B."/>
            <person name="Glaser F."/>
            <person name="Hesse C.N."/>
            <person name="Kosti I."/>
            <person name="LaButti K."/>
            <person name="Lindquist E.A."/>
            <person name="Lucas S."/>
            <person name="Salamov A.A."/>
            <person name="Bradshaw R.E."/>
            <person name="Ciuffetti L."/>
            <person name="Hamelin R.C."/>
            <person name="Kema G.H.J."/>
            <person name="Lawrence C."/>
            <person name="Scott J.A."/>
            <person name="Spatafora J.W."/>
            <person name="Turgeon B.G."/>
            <person name="de Wit P.J.G.M."/>
            <person name="Zhong S."/>
            <person name="Goodwin S.B."/>
            <person name="Grigoriev I.V."/>
        </authorList>
    </citation>
    <scope>NUCLEOTIDE SEQUENCE [LARGE SCALE GENOMIC DNA]</scope>
    <source>
        <strain evidence="3 4">SO2202</strain>
    </source>
</reference>
<dbReference type="Pfam" id="PF07065">
    <property type="entry name" value="D123"/>
    <property type="match status" value="1"/>
</dbReference>
<comment type="similarity">
    <text evidence="1">Belongs to the CDC123 family.</text>
</comment>
<dbReference type="InterPro" id="IPR009772">
    <property type="entry name" value="CDC123"/>
</dbReference>
<dbReference type="HOGENOM" id="CLU_034402_2_0_1"/>
<dbReference type="EMBL" id="KB456261">
    <property type="protein sequence ID" value="EMF15804.1"/>
    <property type="molecule type" value="Genomic_DNA"/>
</dbReference>
<evidence type="ECO:0000256" key="1">
    <source>
        <dbReference type="ARBA" id="ARBA00011047"/>
    </source>
</evidence>
<dbReference type="PANTHER" id="PTHR15323:SF6">
    <property type="entry name" value="CELL DIVISION CYCLE PROTEIN 123 HOMOLOG"/>
    <property type="match status" value="1"/>
</dbReference>
<dbReference type="PANTHER" id="PTHR15323">
    <property type="entry name" value="D123 PROTEIN"/>
    <property type="match status" value="1"/>
</dbReference>
<accession>M3DD98</accession>
<feature type="region of interest" description="Disordered" evidence="2">
    <location>
        <begin position="1"/>
        <end position="30"/>
    </location>
</feature>
<name>M3DD98_SPHMS</name>
<dbReference type="GO" id="GO:0005524">
    <property type="term" value="F:ATP binding"/>
    <property type="evidence" value="ECO:0007669"/>
    <property type="project" value="EnsemblFungi"/>
</dbReference>
<evidence type="ECO:0000313" key="3">
    <source>
        <dbReference type="EMBL" id="EMF15804.1"/>
    </source>
</evidence>
<sequence>MPHIMDNPANDSDDGDSGSSTPNPLPFPPVTKQHILHCSVGSWYPKFRNVTPKTRIIPLTQAFMNYLHADSIILPDDDDADYDEEKDVSKDWRELHQTIKATISELDGAVLPKLNWSAPKDAANMNANTMICRFPREICLLLKSSDFVSHDLDNAFDGCVDANPDSPLSKTDIPYVLVLRKAVMGWNPSVEFRCFVRNKKLLCISQREKGLFPFLHNMRDKLQSMIKVFFETRLSTFEDDNFVFDVYVPNPYTQVWLVDINPWAPRTDPLLYSWTELHAMDEPLDEPEVPDGAFLRMTIDPAKREEMVPILASQEAAEKEKEAAEHEDVEEMDDPYLPELRLVKPGDPEANLWASGQYSAYKLPLEVVNAGQSPEGIAQMARDWKELVNQQQPESEDSE</sequence>
<dbReference type="Proteomes" id="UP000016931">
    <property type="component" value="Unassembled WGS sequence"/>
</dbReference>
<evidence type="ECO:0000313" key="4">
    <source>
        <dbReference type="Proteomes" id="UP000016931"/>
    </source>
</evidence>
<dbReference type="OrthoDB" id="360540at2759"/>
<dbReference type="STRING" id="692275.M3DD98"/>
<dbReference type="GO" id="GO:0000287">
    <property type="term" value="F:magnesium ion binding"/>
    <property type="evidence" value="ECO:0007669"/>
    <property type="project" value="EnsemblFungi"/>
</dbReference>
<protein>
    <submittedName>
        <fullName evidence="3">D123-domain-containing protein</fullName>
    </submittedName>
</protein>